<evidence type="ECO:0000259" key="2">
    <source>
        <dbReference type="Pfam" id="PF20151"/>
    </source>
</evidence>
<keyword evidence="1" id="KW-1133">Transmembrane helix</keyword>
<dbReference type="AlphaFoldDB" id="A0A0C9SP39"/>
<name>A0A0C9SP39_PAXIN</name>
<dbReference type="InterPro" id="IPR045340">
    <property type="entry name" value="DUF6533"/>
</dbReference>
<dbReference type="HOGENOM" id="CLU_2413909_0_0_1"/>
<keyword evidence="1" id="KW-0812">Transmembrane</keyword>
<keyword evidence="1" id="KW-0472">Membrane</keyword>
<feature type="transmembrane region" description="Helical" evidence="1">
    <location>
        <begin position="66"/>
        <end position="87"/>
    </location>
</feature>
<dbReference type="OrthoDB" id="2681239at2759"/>
<keyword evidence="4" id="KW-1185">Reference proteome</keyword>
<proteinExistence type="predicted"/>
<evidence type="ECO:0000313" key="4">
    <source>
        <dbReference type="Proteomes" id="UP000053647"/>
    </source>
</evidence>
<sequence>MPSTKQIFDYFYQLEDEVTFIWSRGTWSVGKALFVPTRYIPFVIIPLTLFGSFAVNVGVHTCETLLYIIVVLEVVTISLSEGEWTYIGDPLI</sequence>
<evidence type="ECO:0000313" key="3">
    <source>
        <dbReference type="EMBL" id="KIJ08644.1"/>
    </source>
</evidence>
<dbReference type="Proteomes" id="UP000053647">
    <property type="component" value="Unassembled WGS sequence"/>
</dbReference>
<dbReference type="EMBL" id="KN819583">
    <property type="protein sequence ID" value="KIJ08644.1"/>
    <property type="molecule type" value="Genomic_DNA"/>
</dbReference>
<accession>A0A0C9SP39</accession>
<reference evidence="4" key="2">
    <citation type="submission" date="2015-01" db="EMBL/GenBank/DDBJ databases">
        <title>Evolutionary Origins and Diversification of the Mycorrhizal Mutualists.</title>
        <authorList>
            <consortium name="DOE Joint Genome Institute"/>
            <consortium name="Mycorrhizal Genomics Consortium"/>
            <person name="Kohler A."/>
            <person name="Kuo A."/>
            <person name="Nagy L.G."/>
            <person name="Floudas D."/>
            <person name="Copeland A."/>
            <person name="Barry K.W."/>
            <person name="Cichocki N."/>
            <person name="Veneault-Fourrey C."/>
            <person name="LaButti K."/>
            <person name="Lindquist E.A."/>
            <person name="Lipzen A."/>
            <person name="Lundell T."/>
            <person name="Morin E."/>
            <person name="Murat C."/>
            <person name="Riley R."/>
            <person name="Ohm R."/>
            <person name="Sun H."/>
            <person name="Tunlid A."/>
            <person name="Henrissat B."/>
            <person name="Grigoriev I.V."/>
            <person name="Hibbett D.S."/>
            <person name="Martin F."/>
        </authorList>
    </citation>
    <scope>NUCLEOTIDE SEQUENCE [LARGE SCALE GENOMIC DNA]</scope>
    <source>
        <strain evidence="4">ATCC 200175</strain>
    </source>
</reference>
<evidence type="ECO:0000256" key="1">
    <source>
        <dbReference type="SAM" id="Phobius"/>
    </source>
</evidence>
<feature type="transmembrane region" description="Helical" evidence="1">
    <location>
        <begin position="39"/>
        <end position="59"/>
    </location>
</feature>
<feature type="domain" description="DUF6533" evidence="2">
    <location>
        <begin position="7"/>
        <end position="43"/>
    </location>
</feature>
<gene>
    <name evidence="3" type="ORF">PAXINDRAFT_18240</name>
</gene>
<organism evidence="3 4">
    <name type="scientific">Paxillus involutus ATCC 200175</name>
    <dbReference type="NCBI Taxonomy" id="664439"/>
    <lineage>
        <taxon>Eukaryota</taxon>
        <taxon>Fungi</taxon>
        <taxon>Dikarya</taxon>
        <taxon>Basidiomycota</taxon>
        <taxon>Agaricomycotina</taxon>
        <taxon>Agaricomycetes</taxon>
        <taxon>Agaricomycetidae</taxon>
        <taxon>Boletales</taxon>
        <taxon>Paxilineae</taxon>
        <taxon>Paxillaceae</taxon>
        <taxon>Paxillus</taxon>
    </lineage>
</organism>
<dbReference type="Pfam" id="PF20151">
    <property type="entry name" value="DUF6533"/>
    <property type="match status" value="1"/>
</dbReference>
<protein>
    <recommendedName>
        <fullName evidence="2">DUF6533 domain-containing protein</fullName>
    </recommendedName>
</protein>
<reference evidence="3 4" key="1">
    <citation type="submission" date="2014-06" db="EMBL/GenBank/DDBJ databases">
        <authorList>
            <consortium name="DOE Joint Genome Institute"/>
            <person name="Kuo A."/>
            <person name="Kohler A."/>
            <person name="Nagy L.G."/>
            <person name="Floudas D."/>
            <person name="Copeland A."/>
            <person name="Barry K.W."/>
            <person name="Cichocki N."/>
            <person name="Veneault-Fourrey C."/>
            <person name="LaButti K."/>
            <person name="Lindquist E.A."/>
            <person name="Lipzen A."/>
            <person name="Lundell T."/>
            <person name="Morin E."/>
            <person name="Murat C."/>
            <person name="Sun H."/>
            <person name="Tunlid A."/>
            <person name="Henrissat B."/>
            <person name="Grigoriev I.V."/>
            <person name="Hibbett D.S."/>
            <person name="Martin F."/>
            <person name="Nordberg H.P."/>
            <person name="Cantor M.N."/>
            <person name="Hua S.X."/>
        </authorList>
    </citation>
    <scope>NUCLEOTIDE SEQUENCE [LARGE SCALE GENOMIC DNA]</scope>
    <source>
        <strain evidence="3 4">ATCC 200175</strain>
    </source>
</reference>